<organism evidence="4 5">
    <name type="scientific">Oleidesulfovibrio alaskensis (strain ATCC BAA-1058 / DSM 17464 / G20)</name>
    <name type="common">Desulfovibrio alaskensis</name>
    <dbReference type="NCBI Taxonomy" id="207559"/>
    <lineage>
        <taxon>Bacteria</taxon>
        <taxon>Pseudomonadati</taxon>
        <taxon>Thermodesulfobacteriota</taxon>
        <taxon>Desulfovibrionia</taxon>
        <taxon>Desulfovibrionales</taxon>
        <taxon>Desulfovibrionaceae</taxon>
        <taxon>Oleidesulfovibrio</taxon>
    </lineage>
</organism>
<feature type="domain" description="SHSP" evidence="3">
    <location>
        <begin position="29"/>
        <end position="135"/>
    </location>
</feature>
<dbReference type="PROSITE" id="PS01031">
    <property type="entry name" value="SHSP"/>
    <property type="match status" value="1"/>
</dbReference>
<dbReference type="InterPro" id="IPR002068">
    <property type="entry name" value="A-crystallin/Hsp20_dom"/>
</dbReference>
<comment type="similarity">
    <text evidence="1 2">Belongs to the small heat shock protein (HSP20) family.</text>
</comment>
<sequence length="135" mass="15188">MVIDFSSLYEMPRSFEKLFDEFARASKGGYIRNATAGLNIVEDDENYYVDLLVPAVDPENIDLTISDKNLIIRGEVEKEAGKFFRQERGYGSFQRVITLNAPVDRDAVQATCENGILRVVLPKSEAVKPRKIAIS</sequence>
<name>Q312K2_OLEA2</name>
<dbReference type="EMBL" id="CP000112">
    <property type="protein sequence ID" value="ABB38144.1"/>
    <property type="molecule type" value="Genomic_DNA"/>
</dbReference>
<keyword evidence="4" id="KW-0346">Stress response</keyword>
<keyword evidence="5" id="KW-1185">Reference proteome</keyword>
<dbReference type="InterPro" id="IPR031107">
    <property type="entry name" value="Small_HSP"/>
</dbReference>
<dbReference type="CDD" id="cd06464">
    <property type="entry name" value="ACD_sHsps-like"/>
    <property type="match status" value="1"/>
</dbReference>
<dbReference type="Pfam" id="PF00011">
    <property type="entry name" value="HSP20"/>
    <property type="match status" value="1"/>
</dbReference>
<evidence type="ECO:0000256" key="2">
    <source>
        <dbReference type="RuleBase" id="RU003616"/>
    </source>
</evidence>
<protein>
    <submittedName>
        <fullName evidence="4">Heat shock protein Hsp20</fullName>
    </submittedName>
</protein>
<evidence type="ECO:0000313" key="4">
    <source>
        <dbReference type="EMBL" id="ABB38144.1"/>
    </source>
</evidence>
<dbReference type="AlphaFoldDB" id="Q312K2"/>
<dbReference type="Gene3D" id="2.60.40.790">
    <property type="match status" value="1"/>
</dbReference>
<dbReference type="PANTHER" id="PTHR11527">
    <property type="entry name" value="HEAT-SHOCK PROTEIN 20 FAMILY MEMBER"/>
    <property type="match status" value="1"/>
</dbReference>
<dbReference type="InterPro" id="IPR008978">
    <property type="entry name" value="HSP20-like_chaperone"/>
</dbReference>
<dbReference type="SUPFAM" id="SSF49764">
    <property type="entry name" value="HSP20-like chaperones"/>
    <property type="match status" value="1"/>
</dbReference>
<gene>
    <name evidence="4" type="ordered locus">Dde_1343</name>
</gene>
<dbReference type="RefSeq" id="WP_011367321.1">
    <property type="nucleotide sequence ID" value="NC_007519.1"/>
</dbReference>
<evidence type="ECO:0000256" key="1">
    <source>
        <dbReference type="PROSITE-ProRule" id="PRU00285"/>
    </source>
</evidence>
<proteinExistence type="inferred from homology"/>
<evidence type="ECO:0000259" key="3">
    <source>
        <dbReference type="PROSITE" id="PS01031"/>
    </source>
</evidence>
<evidence type="ECO:0000313" key="5">
    <source>
        <dbReference type="Proteomes" id="UP000002710"/>
    </source>
</evidence>
<dbReference type="KEGG" id="dde:Dde_1343"/>
<accession>Q312K2</accession>
<dbReference type="STRING" id="207559.Dde_1343"/>
<dbReference type="Proteomes" id="UP000002710">
    <property type="component" value="Chromosome"/>
</dbReference>
<dbReference type="HOGENOM" id="CLU_046737_12_1_7"/>
<dbReference type="eggNOG" id="COG0071">
    <property type="taxonomic scope" value="Bacteria"/>
</dbReference>
<reference evidence="4 5" key="1">
    <citation type="journal article" date="2011" name="J. Bacteriol.">
        <title>Complete genome sequence and updated annotation of Desulfovibrio alaskensis G20.</title>
        <authorList>
            <person name="Hauser L.J."/>
            <person name="Land M.L."/>
            <person name="Brown S.D."/>
            <person name="Larimer F."/>
            <person name="Keller K.L."/>
            <person name="Rapp-Giles B.J."/>
            <person name="Price M.N."/>
            <person name="Lin M."/>
            <person name="Bruce D.C."/>
            <person name="Detter J.C."/>
            <person name="Tapia R."/>
            <person name="Han C.S."/>
            <person name="Goodwin L.A."/>
            <person name="Cheng J.F."/>
            <person name="Pitluck S."/>
            <person name="Copeland A."/>
            <person name="Lucas S."/>
            <person name="Nolan M."/>
            <person name="Lapidus A.L."/>
            <person name="Palumbo A.V."/>
            <person name="Wall J.D."/>
        </authorList>
    </citation>
    <scope>NUCLEOTIDE SEQUENCE [LARGE SCALE GENOMIC DNA]</scope>
    <source>
        <strain evidence="5">ATCC BAA 1058 / DSM 17464 / G20</strain>
    </source>
</reference>